<keyword evidence="3" id="KW-1185">Reference proteome</keyword>
<proteinExistence type="predicted"/>
<evidence type="ECO:0008006" key="4">
    <source>
        <dbReference type="Google" id="ProtNLM"/>
    </source>
</evidence>
<feature type="chain" id="PRO_5040125171" description="GPI anchored cell wall protein" evidence="1">
    <location>
        <begin position="18"/>
        <end position="221"/>
    </location>
</feature>
<name>A0A9P7YQC8_9HELO</name>
<gene>
    <name evidence="2" type="ORF">BJ875DRAFT_102446</name>
</gene>
<comment type="caution">
    <text evidence="2">The sequence shown here is derived from an EMBL/GenBank/DDBJ whole genome shotgun (WGS) entry which is preliminary data.</text>
</comment>
<protein>
    <recommendedName>
        <fullName evidence="4">GPI anchored cell wall protein</fullName>
    </recommendedName>
</protein>
<dbReference type="PANTHER" id="PTHR40640">
    <property type="entry name" value="ANCHORED GLYCOPROTEIN, PUTATIVE (AFU_ORTHOLOGUE AFUA_8G04860)-RELATED"/>
    <property type="match status" value="1"/>
</dbReference>
<evidence type="ECO:0000313" key="3">
    <source>
        <dbReference type="Proteomes" id="UP000824998"/>
    </source>
</evidence>
<accession>A0A9P7YQC8</accession>
<dbReference type="AlphaFoldDB" id="A0A9P7YQC8"/>
<reference evidence="2" key="1">
    <citation type="journal article" date="2021" name="IMA Fungus">
        <title>Genomic characterization of three marine fungi, including Emericellopsis atlantica sp. nov. with signatures of a generalist lifestyle and marine biomass degradation.</title>
        <authorList>
            <person name="Hagestad O.C."/>
            <person name="Hou L."/>
            <person name="Andersen J.H."/>
            <person name="Hansen E.H."/>
            <person name="Altermark B."/>
            <person name="Li C."/>
            <person name="Kuhnert E."/>
            <person name="Cox R.J."/>
            <person name="Crous P.W."/>
            <person name="Spatafora J.W."/>
            <person name="Lail K."/>
            <person name="Amirebrahimi M."/>
            <person name="Lipzen A."/>
            <person name="Pangilinan J."/>
            <person name="Andreopoulos W."/>
            <person name="Hayes R.D."/>
            <person name="Ng V."/>
            <person name="Grigoriev I.V."/>
            <person name="Jackson S.A."/>
            <person name="Sutton T.D.S."/>
            <person name="Dobson A.D.W."/>
            <person name="Rama T."/>
        </authorList>
    </citation>
    <scope>NUCLEOTIDE SEQUENCE</scope>
    <source>
        <strain evidence="2">TRa018bII</strain>
    </source>
</reference>
<evidence type="ECO:0000313" key="2">
    <source>
        <dbReference type="EMBL" id="KAG9238013.1"/>
    </source>
</evidence>
<organism evidence="2 3">
    <name type="scientific">Amylocarpus encephaloides</name>
    <dbReference type="NCBI Taxonomy" id="45428"/>
    <lineage>
        <taxon>Eukaryota</taxon>
        <taxon>Fungi</taxon>
        <taxon>Dikarya</taxon>
        <taxon>Ascomycota</taxon>
        <taxon>Pezizomycotina</taxon>
        <taxon>Leotiomycetes</taxon>
        <taxon>Helotiales</taxon>
        <taxon>Helotiales incertae sedis</taxon>
        <taxon>Amylocarpus</taxon>
    </lineage>
</organism>
<dbReference type="PANTHER" id="PTHR40640:SF1">
    <property type="entry name" value="ANCHORED GLYCOPROTEIN, PUTATIVE (AFU_ORTHOLOGUE AFUA_8G04860)-RELATED"/>
    <property type="match status" value="1"/>
</dbReference>
<sequence>MYTTLFSLVAVATFASAQSTTPAAQSTARLWIPGPSALTQNIVASVINSNSAATTYAVQCKAGTEPNKCGLPSGLILTEGPKHIEYTTLANSTTGSMTCDLRGTTTAICSSGFRASLSNVVGGTIVHLTGTGLAFTDVPLTDKATATAPPADSSAPLRTLGGDDLFSRFGATSTSATPSSSTATSSSTTAAVTSTSTAGMAMITANAQWVVGGVAAGLALL</sequence>
<dbReference type="EMBL" id="MU251377">
    <property type="protein sequence ID" value="KAG9238013.1"/>
    <property type="molecule type" value="Genomic_DNA"/>
</dbReference>
<evidence type="ECO:0000256" key="1">
    <source>
        <dbReference type="SAM" id="SignalP"/>
    </source>
</evidence>
<dbReference type="Proteomes" id="UP000824998">
    <property type="component" value="Unassembled WGS sequence"/>
</dbReference>
<keyword evidence="1" id="KW-0732">Signal</keyword>
<feature type="signal peptide" evidence="1">
    <location>
        <begin position="1"/>
        <end position="17"/>
    </location>
</feature>
<dbReference type="OrthoDB" id="4991875at2759"/>